<evidence type="ECO:0000313" key="2">
    <source>
        <dbReference type="Proteomes" id="UP000593966"/>
    </source>
</evidence>
<organism evidence="1 2">
    <name type="scientific">Acinetobacter piscicola</name>
    <dbReference type="NCBI Taxonomy" id="2006115"/>
    <lineage>
        <taxon>Bacteria</taxon>
        <taxon>Pseudomonadati</taxon>
        <taxon>Pseudomonadota</taxon>
        <taxon>Gammaproteobacteria</taxon>
        <taxon>Moraxellales</taxon>
        <taxon>Moraxellaceae</taxon>
        <taxon>Acinetobacter</taxon>
    </lineage>
</organism>
<gene>
    <name evidence="1" type="ORF">G0028_01635</name>
</gene>
<dbReference type="RefSeq" id="WP_180044956.1">
    <property type="nucleotide sequence ID" value="NZ_CP048659.1"/>
</dbReference>
<proteinExistence type="predicted"/>
<reference evidence="1 2" key="1">
    <citation type="submission" date="2020-02" db="EMBL/GenBank/DDBJ databases">
        <title>Tigecycline-resistant Acinetobacter species from pigs and migratory birds.</title>
        <authorList>
            <person name="Chen C."/>
            <person name="Sun J."/>
            <person name="Liao X.-P."/>
            <person name="Liu Y.-H."/>
        </authorList>
    </citation>
    <scope>NUCLEOTIDE SEQUENCE [LARGE SCALE GENOMIC DNA]</scope>
    <source>
        <strain evidence="1 2">YH12207_T</strain>
    </source>
</reference>
<evidence type="ECO:0000313" key="1">
    <source>
        <dbReference type="EMBL" id="QOW44706.1"/>
    </source>
</evidence>
<keyword evidence="2" id="KW-1185">Reference proteome</keyword>
<sequence length="135" mass="15490">MDLDFKKLEQTQHMLEWLSENPFQEMIIALENMFTQQSATTKVLSFKISGEPEWLTGAKKVEKSEQMVLVRVGLAVPCDFTLKDQTGIHHLSAIFTWVGTDLDQHPKTQMWVDLDQTIQDYGANGKLKSRIYEGD</sequence>
<name>A0A7S7AGA7_9GAMM</name>
<dbReference type="AlphaFoldDB" id="A0A7S7AGA7"/>
<dbReference type="Proteomes" id="UP000593966">
    <property type="component" value="Chromosome"/>
</dbReference>
<protein>
    <submittedName>
        <fullName evidence="1">Uncharacterized protein</fullName>
    </submittedName>
</protein>
<accession>A0A7S7AGA7</accession>
<dbReference type="EMBL" id="CP048659">
    <property type="protein sequence ID" value="QOW44706.1"/>
    <property type="molecule type" value="Genomic_DNA"/>
</dbReference>